<evidence type="ECO:0000313" key="6">
    <source>
        <dbReference type="Proteomes" id="UP001239397"/>
    </source>
</evidence>
<evidence type="ECO:0000256" key="1">
    <source>
        <dbReference type="ARBA" id="ARBA00023015"/>
    </source>
</evidence>
<feature type="domain" description="HTH lacI-type" evidence="4">
    <location>
        <begin position="4"/>
        <end position="58"/>
    </location>
</feature>
<dbReference type="SUPFAM" id="SSF53822">
    <property type="entry name" value="Periplasmic binding protein-like I"/>
    <property type="match status" value="1"/>
</dbReference>
<gene>
    <name evidence="5" type="ORF">QRX60_22680</name>
</gene>
<reference evidence="5 6" key="1">
    <citation type="submission" date="2023-06" db="EMBL/GenBank/DDBJ databases">
        <authorList>
            <person name="Oyuntsetseg B."/>
            <person name="Kim S.B."/>
        </authorList>
    </citation>
    <scope>NUCLEOTIDE SEQUENCE [LARGE SCALE GENOMIC DNA]</scope>
    <source>
        <strain evidence="5 6">4-36</strain>
    </source>
</reference>
<sequence>MGRPTLNSVAEAAAVSRQTVSNVINSPEVVSPETRERVQAAIEKLGYRPNTAARQMRTTRSQIIGLCIPPSGNGVSGVVLDQFLHSLTATAERYDHRIMLFTAADDEAETRAYADLIASVGIDGFVLTSTHHDDLRTRWLLERELPFVSFGRPWGVEDTHPWVDVDGAAGTRLATDHLVRQGHRRIAFVGWPEGSGSGDDRRAGWAAGLAAAGLGAGPQVAVFDGVEGGRSAAARLLDAGGPAGDPFLPGTGAPTAFVCASDSLALGVTAELRDRGIRPGADAAVIGFDDTPTASVLGLSSVAQPIADVAAECVRQLRGILRGEAPAEPATTLFTPHLVLRTT</sequence>
<dbReference type="InterPro" id="IPR000843">
    <property type="entry name" value="HTH_LacI"/>
</dbReference>
<dbReference type="GO" id="GO:0003700">
    <property type="term" value="F:DNA-binding transcription factor activity"/>
    <property type="evidence" value="ECO:0007669"/>
    <property type="project" value="TreeGrafter"/>
</dbReference>
<keyword evidence="1" id="KW-0805">Transcription regulation</keyword>
<dbReference type="Pfam" id="PF13377">
    <property type="entry name" value="Peripla_BP_3"/>
    <property type="match status" value="1"/>
</dbReference>
<dbReference type="AlphaFoldDB" id="A0A9Y2K0U5"/>
<dbReference type="InterPro" id="IPR028082">
    <property type="entry name" value="Peripla_BP_I"/>
</dbReference>
<protein>
    <submittedName>
        <fullName evidence="5">LacI family DNA-binding transcriptional regulator</fullName>
    </submittedName>
</protein>
<dbReference type="PANTHER" id="PTHR30146:SF109">
    <property type="entry name" value="HTH-TYPE TRANSCRIPTIONAL REGULATOR GALS"/>
    <property type="match status" value="1"/>
</dbReference>
<dbReference type="PROSITE" id="PS50932">
    <property type="entry name" value="HTH_LACI_2"/>
    <property type="match status" value="1"/>
</dbReference>
<evidence type="ECO:0000313" key="5">
    <source>
        <dbReference type="EMBL" id="WIY06514.1"/>
    </source>
</evidence>
<dbReference type="Proteomes" id="UP001239397">
    <property type="component" value="Chromosome"/>
</dbReference>
<dbReference type="SUPFAM" id="SSF47413">
    <property type="entry name" value="lambda repressor-like DNA-binding domains"/>
    <property type="match status" value="1"/>
</dbReference>
<proteinExistence type="predicted"/>
<keyword evidence="3" id="KW-0804">Transcription</keyword>
<keyword evidence="2 5" id="KW-0238">DNA-binding</keyword>
<organism evidence="5 6">
    <name type="scientific">Amycolatopsis mongoliensis</name>
    <dbReference type="NCBI Taxonomy" id="715475"/>
    <lineage>
        <taxon>Bacteria</taxon>
        <taxon>Bacillati</taxon>
        <taxon>Actinomycetota</taxon>
        <taxon>Actinomycetes</taxon>
        <taxon>Pseudonocardiales</taxon>
        <taxon>Pseudonocardiaceae</taxon>
        <taxon>Amycolatopsis</taxon>
    </lineage>
</organism>
<dbReference type="Gene3D" id="1.10.260.40">
    <property type="entry name" value="lambda repressor-like DNA-binding domains"/>
    <property type="match status" value="1"/>
</dbReference>
<dbReference type="RefSeq" id="WP_286002773.1">
    <property type="nucleotide sequence ID" value="NZ_CP127295.1"/>
</dbReference>
<dbReference type="InterPro" id="IPR046335">
    <property type="entry name" value="LacI/GalR-like_sensor"/>
</dbReference>
<evidence type="ECO:0000256" key="3">
    <source>
        <dbReference type="ARBA" id="ARBA00023163"/>
    </source>
</evidence>
<dbReference type="SMART" id="SM00354">
    <property type="entry name" value="HTH_LACI"/>
    <property type="match status" value="1"/>
</dbReference>
<dbReference type="Pfam" id="PF00356">
    <property type="entry name" value="LacI"/>
    <property type="match status" value="1"/>
</dbReference>
<dbReference type="CDD" id="cd06292">
    <property type="entry name" value="PBP1_AglR_RafR-like"/>
    <property type="match status" value="1"/>
</dbReference>
<dbReference type="PANTHER" id="PTHR30146">
    <property type="entry name" value="LACI-RELATED TRANSCRIPTIONAL REPRESSOR"/>
    <property type="match status" value="1"/>
</dbReference>
<accession>A0A9Y2K0U5</accession>
<evidence type="ECO:0000259" key="4">
    <source>
        <dbReference type="PROSITE" id="PS50932"/>
    </source>
</evidence>
<dbReference type="CDD" id="cd01392">
    <property type="entry name" value="HTH_LacI"/>
    <property type="match status" value="1"/>
</dbReference>
<evidence type="ECO:0000256" key="2">
    <source>
        <dbReference type="ARBA" id="ARBA00023125"/>
    </source>
</evidence>
<dbReference type="Gene3D" id="3.40.50.2300">
    <property type="match status" value="2"/>
</dbReference>
<keyword evidence="6" id="KW-1185">Reference proteome</keyword>
<dbReference type="KEGG" id="amog:QRX60_22680"/>
<dbReference type="GO" id="GO:0000976">
    <property type="term" value="F:transcription cis-regulatory region binding"/>
    <property type="evidence" value="ECO:0007669"/>
    <property type="project" value="TreeGrafter"/>
</dbReference>
<dbReference type="InterPro" id="IPR010982">
    <property type="entry name" value="Lambda_DNA-bd_dom_sf"/>
</dbReference>
<dbReference type="EMBL" id="CP127295">
    <property type="protein sequence ID" value="WIY06514.1"/>
    <property type="molecule type" value="Genomic_DNA"/>
</dbReference>
<name>A0A9Y2K0U5_9PSEU</name>